<feature type="coiled-coil region" evidence="1">
    <location>
        <begin position="183"/>
        <end position="214"/>
    </location>
</feature>
<dbReference type="GeneID" id="85305088"/>
<reference evidence="3" key="1">
    <citation type="submission" date="2023-06" db="EMBL/GenBank/DDBJ databases">
        <title>Genome-scale phylogeny and comparative genomics of the fungal order Sordariales.</title>
        <authorList>
            <consortium name="Lawrence Berkeley National Laboratory"/>
            <person name="Hensen N."/>
            <person name="Bonometti L."/>
            <person name="Westerberg I."/>
            <person name="Brannstrom I.O."/>
            <person name="Guillou S."/>
            <person name="Cros-Aarteil S."/>
            <person name="Calhoun S."/>
            <person name="Haridas S."/>
            <person name="Kuo A."/>
            <person name="Mondo S."/>
            <person name="Pangilinan J."/>
            <person name="Riley R."/>
            <person name="Labutti K."/>
            <person name="Andreopoulos B."/>
            <person name="Lipzen A."/>
            <person name="Chen C."/>
            <person name="Yanf M."/>
            <person name="Daum C."/>
            <person name="Ng V."/>
            <person name="Clum A."/>
            <person name="Steindorff A."/>
            <person name="Ohm R."/>
            <person name="Martin F."/>
            <person name="Silar P."/>
            <person name="Natvig D."/>
            <person name="Lalanne C."/>
            <person name="Gautier V."/>
            <person name="Ament-Velasquez S.L."/>
            <person name="Kruys A."/>
            <person name="Hutchinson M.I."/>
            <person name="Powell A.J."/>
            <person name="Barry K."/>
            <person name="Miller A.N."/>
            <person name="Grigoriev I.V."/>
            <person name="Debuchy R."/>
            <person name="Gladieux P."/>
            <person name="Thoren M.H."/>
            <person name="Johannesson H."/>
        </authorList>
    </citation>
    <scope>NUCLEOTIDE SEQUENCE</scope>
    <source>
        <strain evidence="3">8032-3</strain>
    </source>
</reference>
<keyword evidence="1" id="KW-0175">Coiled coil</keyword>
<dbReference type="RefSeq" id="XP_060282326.1">
    <property type="nucleotide sequence ID" value="XM_060421901.1"/>
</dbReference>
<keyword evidence="4" id="KW-1185">Reference proteome</keyword>
<feature type="region of interest" description="Disordered" evidence="2">
    <location>
        <begin position="244"/>
        <end position="266"/>
    </location>
</feature>
<feature type="compositionally biased region" description="Polar residues" evidence="2">
    <location>
        <begin position="94"/>
        <end position="110"/>
    </location>
</feature>
<proteinExistence type="predicted"/>
<evidence type="ECO:0000313" key="3">
    <source>
        <dbReference type="EMBL" id="KAK1766113.1"/>
    </source>
</evidence>
<feature type="region of interest" description="Disordered" evidence="2">
    <location>
        <begin position="66"/>
        <end position="140"/>
    </location>
</feature>
<organism evidence="3 4">
    <name type="scientific">Phialemonium atrogriseum</name>
    <dbReference type="NCBI Taxonomy" id="1093897"/>
    <lineage>
        <taxon>Eukaryota</taxon>
        <taxon>Fungi</taxon>
        <taxon>Dikarya</taxon>
        <taxon>Ascomycota</taxon>
        <taxon>Pezizomycotina</taxon>
        <taxon>Sordariomycetes</taxon>
        <taxon>Sordariomycetidae</taxon>
        <taxon>Cephalothecales</taxon>
        <taxon>Cephalothecaceae</taxon>
        <taxon>Phialemonium</taxon>
    </lineage>
</organism>
<dbReference type="EMBL" id="MU839012">
    <property type="protein sequence ID" value="KAK1766113.1"/>
    <property type="molecule type" value="Genomic_DNA"/>
</dbReference>
<accession>A0AAJ0BZ59</accession>
<evidence type="ECO:0000256" key="2">
    <source>
        <dbReference type="SAM" id="MobiDB-lite"/>
    </source>
</evidence>
<gene>
    <name evidence="3" type="ORF">QBC33DRAFT_108534</name>
</gene>
<evidence type="ECO:0000256" key="1">
    <source>
        <dbReference type="SAM" id="Coils"/>
    </source>
</evidence>
<dbReference type="Proteomes" id="UP001244011">
    <property type="component" value="Unassembled WGS sequence"/>
</dbReference>
<dbReference type="AlphaFoldDB" id="A0AAJ0BZ59"/>
<evidence type="ECO:0000313" key="4">
    <source>
        <dbReference type="Proteomes" id="UP001244011"/>
    </source>
</evidence>
<protein>
    <submittedName>
        <fullName evidence="3">Uncharacterized protein</fullName>
    </submittedName>
</protein>
<name>A0AAJ0BZ59_9PEZI</name>
<comment type="caution">
    <text evidence="3">The sequence shown here is derived from an EMBL/GenBank/DDBJ whole genome shotgun (WGS) entry which is preliminary data.</text>
</comment>
<sequence>MQPPARPFYNEHRTALGQQVWLRLHCGYTTPAANSASPKYRQQFARPFTIKDYLVACQDLTRNSISGCPGTRYHPSSSRPGNVPHNDHHRLTMKSENVTTASEGARNSLSDKPVLDKHQLNGATPEAPSASKKRKTSQDTYLVQDAASEDDEGDPSIYDDDIVRSVKLMAAQSADMKKFVGTNANAQRLIAAVADEIKKLIAALADDIQKLSAALADDIAKLIAALVDEIAKLVAAQTDKIAKHTNAPNREETTTTTVSLPGPSGGVEVRDGVATADCLGQQLVLGKPRIRDSRDRNQEATR</sequence>